<name>A0ABS8WDH4_9GAMM</name>
<evidence type="ECO:0000313" key="2">
    <source>
        <dbReference type="EMBL" id="MCE2596623.1"/>
    </source>
</evidence>
<sequence>MKCFKVKPLALAFTSIATLVFSHASFAENTEGEKYKTIKVNCQKSPLALQKALAKKHHKSLKLVIAGTCSGPIEINRTAKTILQSSSREKAVITMADDLNSQYAITVNSSNVTLANLHFNLPNHNRMLSINHNGVVYAERLTSGFHQGDTQQKPHIHLLGNSSLIAEYLQGVDIRVRGNSYAQFDKGNQLLSLIISDTSATLAKNASEFEQIQVWGNGHLESNDGVSISNLALYGQSSAEVLNSQVDTLTLGGRTMFAAYENSTVTGPYSFYTNNYIFEIVSSSLNNWTSQSHPNALISGFNATVNGTTYPDWSWSGADGALGNQ</sequence>
<evidence type="ECO:0000313" key="3">
    <source>
        <dbReference type="Proteomes" id="UP001201273"/>
    </source>
</evidence>
<feature type="chain" id="PRO_5047253169" description="Auto-transporter adhesin head GIN domain-containing protein" evidence="1">
    <location>
        <begin position="28"/>
        <end position="325"/>
    </location>
</feature>
<dbReference type="EMBL" id="JAIMJA010000022">
    <property type="protein sequence ID" value="MCE2596623.1"/>
    <property type="molecule type" value="Genomic_DNA"/>
</dbReference>
<accession>A0ABS8WDH4</accession>
<reference evidence="2 3" key="1">
    <citation type="journal article" date="2022" name="Environ. Microbiol. Rep.">
        <title>Eco-phylogenetic analyses reveal divergent evolution of vitamin B12 metabolism in the marine bacterial family 'Psychromonadaceae'.</title>
        <authorList>
            <person name="Jin X."/>
            <person name="Yang Y."/>
            <person name="Cao H."/>
            <person name="Gao B."/>
            <person name="Zhao Z."/>
        </authorList>
    </citation>
    <scope>NUCLEOTIDE SEQUENCE [LARGE SCALE GENOMIC DNA]</scope>
    <source>
        <strain evidence="2 3">MKS20</strain>
    </source>
</reference>
<keyword evidence="3" id="KW-1185">Reference proteome</keyword>
<protein>
    <recommendedName>
        <fullName evidence="4">Auto-transporter adhesin head GIN domain-containing protein</fullName>
    </recommendedName>
</protein>
<dbReference type="Proteomes" id="UP001201273">
    <property type="component" value="Unassembled WGS sequence"/>
</dbReference>
<evidence type="ECO:0008006" key="4">
    <source>
        <dbReference type="Google" id="ProtNLM"/>
    </source>
</evidence>
<keyword evidence="1" id="KW-0732">Signal</keyword>
<organism evidence="2 3">
    <name type="scientific">Motilimonas cestriensis</name>
    <dbReference type="NCBI Taxonomy" id="2742685"/>
    <lineage>
        <taxon>Bacteria</taxon>
        <taxon>Pseudomonadati</taxon>
        <taxon>Pseudomonadota</taxon>
        <taxon>Gammaproteobacteria</taxon>
        <taxon>Alteromonadales</taxon>
        <taxon>Alteromonadales genera incertae sedis</taxon>
        <taxon>Motilimonas</taxon>
    </lineage>
</organism>
<gene>
    <name evidence="2" type="ORF">K6Y31_17685</name>
</gene>
<dbReference type="RefSeq" id="WP_233054257.1">
    <property type="nucleotide sequence ID" value="NZ_JAIMJA010000022.1"/>
</dbReference>
<comment type="caution">
    <text evidence="2">The sequence shown here is derived from an EMBL/GenBank/DDBJ whole genome shotgun (WGS) entry which is preliminary data.</text>
</comment>
<evidence type="ECO:0000256" key="1">
    <source>
        <dbReference type="SAM" id="SignalP"/>
    </source>
</evidence>
<feature type="signal peptide" evidence="1">
    <location>
        <begin position="1"/>
        <end position="27"/>
    </location>
</feature>
<proteinExistence type="predicted"/>